<sequence length="27" mass="3105">MSYSSGCTWQDAQLFQEFLASLEAVRH</sequence>
<proteinExistence type="predicted"/>
<reference evidence="1 2" key="1">
    <citation type="submission" date="2019-03" db="EMBL/GenBank/DDBJ databases">
        <title>The genome sequence of a newly discovered highly antifungal drug resistant Aspergillus species, Aspergillus tanneri NIH 1004.</title>
        <authorList>
            <person name="Mounaud S."/>
            <person name="Singh I."/>
            <person name="Joardar V."/>
            <person name="Pakala S."/>
            <person name="Pakala S."/>
            <person name="Venepally P."/>
            <person name="Hoover J."/>
            <person name="Nierman W."/>
            <person name="Chung J."/>
            <person name="Losada L."/>
        </authorList>
    </citation>
    <scope>NUCLEOTIDE SEQUENCE [LARGE SCALE GENOMIC DNA]</scope>
    <source>
        <strain evidence="1 2">NIH1004</strain>
    </source>
</reference>
<comment type="caution">
    <text evidence="1">The sequence shown here is derived from an EMBL/GenBank/DDBJ whole genome shotgun (WGS) entry which is preliminary data.</text>
</comment>
<dbReference type="Proteomes" id="UP000308092">
    <property type="component" value="Unassembled WGS sequence"/>
</dbReference>
<organism evidence="1 2">
    <name type="scientific">Aspergillus tanneri</name>
    <dbReference type="NCBI Taxonomy" id="1220188"/>
    <lineage>
        <taxon>Eukaryota</taxon>
        <taxon>Fungi</taxon>
        <taxon>Dikarya</taxon>
        <taxon>Ascomycota</taxon>
        <taxon>Pezizomycotina</taxon>
        <taxon>Eurotiomycetes</taxon>
        <taxon>Eurotiomycetidae</taxon>
        <taxon>Eurotiales</taxon>
        <taxon>Aspergillaceae</taxon>
        <taxon>Aspergillus</taxon>
        <taxon>Aspergillus subgen. Circumdati</taxon>
    </lineage>
</organism>
<name>A0A4S3JJ50_9EURO</name>
<dbReference type="AlphaFoldDB" id="A0A4S3JJ50"/>
<gene>
    <name evidence="1" type="ORF">EYZ11_004961</name>
</gene>
<accession>A0A4S3JJ50</accession>
<dbReference type="EMBL" id="SOSA01000152">
    <property type="protein sequence ID" value="THC95536.1"/>
    <property type="molecule type" value="Genomic_DNA"/>
</dbReference>
<keyword evidence="2" id="KW-1185">Reference proteome</keyword>
<protein>
    <submittedName>
        <fullName evidence="1">Uncharacterized protein</fullName>
    </submittedName>
</protein>
<evidence type="ECO:0000313" key="2">
    <source>
        <dbReference type="Proteomes" id="UP000308092"/>
    </source>
</evidence>
<dbReference type="VEuPathDB" id="FungiDB:EYZ11_004961"/>
<evidence type="ECO:0000313" key="1">
    <source>
        <dbReference type="EMBL" id="THC95536.1"/>
    </source>
</evidence>